<dbReference type="InterPro" id="IPR005900">
    <property type="entry name" value="6-phosphogluconolactonase_DevB"/>
</dbReference>
<evidence type="ECO:0000256" key="4">
    <source>
        <dbReference type="ARBA" id="ARBA00010662"/>
    </source>
</evidence>
<evidence type="ECO:0000313" key="10">
    <source>
        <dbReference type="Proteomes" id="UP000604001"/>
    </source>
</evidence>
<evidence type="ECO:0000256" key="6">
    <source>
        <dbReference type="ARBA" id="ARBA00020337"/>
    </source>
</evidence>
<evidence type="ECO:0000256" key="7">
    <source>
        <dbReference type="RuleBase" id="RU365095"/>
    </source>
</evidence>
<keyword evidence="7 9" id="KW-0378">Hydrolase</keyword>
<evidence type="ECO:0000256" key="3">
    <source>
        <dbReference type="ARBA" id="ARBA00004961"/>
    </source>
</evidence>
<dbReference type="InterPro" id="IPR037171">
    <property type="entry name" value="NagB/RpiA_transferase-like"/>
</dbReference>
<gene>
    <name evidence="7 9" type="primary">pgl</name>
    <name evidence="9" type="ORF">H7344_02190</name>
</gene>
<accession>A0ABR6U3X3</accession>
<name>A0ABR6U3X3_9ACTN</name>
<evidence type="ECO:0000256" key="5">
    <source>
        <dbReference type="ARBA" id="ARBA00013198"/>
    </source>
</evidence>
<dbReference type="InterPro" id="IPR039104">
    <property type="entry name" value="6PGL"/>
</dbReference>
<comment type="catalytic activity">
    <reaction evidence="1 7">
        <text>6-phospho-D-glucono-1,5-lactone + H2O = 6-phospho-D-gluconate + H(+)</text>
        <dbReference type="Rhea" id="RHEA:12556"/>
        <dbReference type="ChEBI" id="CHEBI:15377"/>
        <dbReference type="ChEBI" id="CHEBI:15378"/>
        <dbReference type="ChEBI" id="CHEBI:57955"/>
        <dbReference type="ChEBI" id="CHEBI:58759"/>
        <dbReference type="EC" id="3.1.1.31"/>
    </reaction>
</comment>
<dbReference type="Pfam" id="PF01182">
    <property type="entry name" value="Glucosamine_iso"/>
    <property type="match status" value="1"/>
</dbReference>
<dbReference type="CDD" id="cd01400">
    <property type="entry name" value="6PGL"/>
    <property type="match status" value="1"/>
</dbReference>
<evidence type="ECO:0000256" key="2">
    <source>
        <dbReference type="ARBA" id="ARBA00002681"/>
    </source>
</evidence>
<dbReference type="PANTHER" id="PTHR11054">
    <property type="entry name" value="6-PHOSPHOGLUCONOLACTONASE"/>
    <property type="match status" value="1"/>
</dbReference>
<sequence>MTTPRIEVHDDDQALATAVAGELLTRLADAQAAGRVPHIALTGGTIAEVVHRELARLAPGAEIDWTRVEVWWGDERYVEPGSPDRNAGQAREAFLAAVGVPDAHVHEVPTTTDCASVEEAATAYAEALREHGGAGFEVVMLGLGPDAHVASLFPGHPALDVRDALTVAVHDSPKPPPERVSLTFEALNRNRALWFLVSGEGKAEAVARALAGRTGAGGDVADVHDVPAVGVTGGEETIWFLDRASASRL</sequence>
<keyword evidence="10" id="KW-1185">Reference proteome</keyword>
<comment type="similarity">
    <text evidence="4 7">Belongs to the glucosamine/galactosamine-6-phosphate isomerase family. 6-phosphogluconolactonase subfamily.</text>
</comment>
<dbReference type="EMBL" id="JACMYC010000001">
    <property type="protein sequence ID" value="MBC2959104.1"/>
    <property type="molecule type" value="Genomic_DNA"/>
</dbReference>
<comment type="pathway">
    <text evidence="3 7">Carbohydrate degradation; pentose phosphate pathway; D-ribulose 5-phosphate from D-glucose 6-phosphate (oxidative stage): step 2/3.</text>
</comment>
<dbReference type="Proteomes" id="UP000604001">
    <property type="component" value="Unassembled WGS sequence"/>
</dbReference>
<dbReference type="PANTHER" id="PTHR11054:SF0">
    <property type="entry name" value="6-PHOSPHOGLUCONOLACTONASE"/>
    <property type="match status" value="1"/>
</dbReference>
<dbReference type="RefSeq" id="WP_186344358.1">
    <property type="nucleotide sequence ID" value="NZ_BMMR01000001.1"/>
</dbReference>
<proteinExistence type="inferred from homology"/>
<comment type="function">
    <text evidence="2 7">Hydrolysis of 6-phosphogluconolactone to 6-phosphogluconate.</text>
</comment>
<reference evidence="9 10" key="1">
    <citation type="submission" date="2020-08" db="EMBL/GenBank/DDBJ databases">
        <title>novel species in genus Nocardioides.</title>
        <authorList>
            <person name="Zhang G."/>
        </authorList>
    </citation>
    <scope>NUCLEOTIDE SEQUENCE [LARGE SCALE GENOMIC DNA]</scope>
    <source>
        <strain evidence="9 10">SC8A-24</strain>
    </source>
</reference>
<evidence type="ECO:0000256" key="1">
    <source>
        <dbReference type="ARBA" id="ARBA00000832"/>
    </source>
</evidence>
<dbReference type="EC" id="3.1.1.31" evidence="5 7"/>
<dbReference type="Gene3D" id="3.40.50.1360">
    <property type="match status" value="1"/>
</dbReference>
<evidence type="ECO:0000313" key="9">
    <source>
        <dbReference type="EMBL" id="MBC2959104.1"/>
    </source>
</evidence>
<evidence type="ECO:0000259" key="8">
    <source>
        <dbReference type="Pfam" id="PF01182"/>
    </source>
</evidence>
<comment type="caution">
    <text evidence="9">The sequence shown here is derived from an EMBL/GenBank/DDBJ whole genome shotgun (WGS) entry which is preliminary data.</text>
</comment>
<protein>
    <recommendedName>
        <fullName evidence="6 7">6-phosphogluconolactonase</fullName>
        <shortName evidence="7">6PGL</shortName>
        <ecNumber evidence="5 7">3.1.1.31</ecNumber>
    </recommendedName>
</protein>
<dbReference type="NCBIfam" id="TIGR01198">
    <property type="entry name" value="pgl"/>
    <property type="match status" value="1"/>
</dbReference>
<organism evidence="9 10">
    <name type="scientific">Nocardioides deserti</name>
    <dbReference type="NCBI Taxonomy" id="1588644"/>
    <lineage>
        <taxon>Bacteria</taxon>
        <taxon>Bacillati</taxon>
        <taxon>Actinomycetota</taxon>
        <taxon>Actinomycetes</taxon>
        <taxon>Propionibacteriales</taxon>
        <taxon>Nocardioidaceae</taxon>
        <taxon>Nocardioides</taxon>
    </lineage>
</organism>
<feature type="domain" description="Glucosamine/galactosamine-6-phosphate isomerase" evidence="8">
    <location>
        <begin position="11"/>
        <end position="239"/>
    </location>
</feature>
<dbReference type="GO" id="GO:0017057">
    <property type="term" value="F:6-phosphogluconolactonase activity"/>
    <property type="evidence" value="ECO:0007669"/>
    <property type="project" value="UniProtKB-EC"/>
</dbReference>
<dbReference type="InterPro" id="IPR006148">
    <property type="entry name" value="Glc/Gal-6P_isomerase"/>
</dbReference>
<dbReference type="SUPFAM" id="SSF100950">
    <property type="entry name" value="NagB/RpiA/CoA transferase-like"/>
    <property type="match status" value="1"/>
</dbReference>